<evidence type="ECO:0000256" key="5">
    <source>
        <dbReference type="RuleBase" id="RU003968"/>
    </source>
</evidence>
<reference evidence="9" key="1">
    <citation type="submission" date="2025-08" db="UniProtKB">
        <authorList>
            <consortium name="RefSeq"/>
        </authorList>
    </citation>
    <scope>IDENTIFICATION</scope>
    <source>
        <tissue evidence="9">Testes</tissue>
    </source>
</reference>
<evidence type="ECO:0000259" key="6">
    <source>
        <dbReference type="PROSITE" id="PS00623"/>
    </source>
</evidence>
<accession>A0ABM0GKP6</accession>
<dbReference type="PANTHER" id="PTHR11552:SF147">
    <property type="entry name" value="CHOLINE DEHYDROGENASE, MITOCHONDRIAL"/>
    <property type="match status" value="1"/>
</dbReference>
<dbReference type="Pfam" id="PF05199">
    <property type="entry name" value="GMC_oxred_C"/>
    <property type="match status" value="1"/>
</dbReference>
<dbReference type="SUPFAM" id="SSF51905">
    <property type="entry name" value="FAD/NAD(P)-binding domain"/>
    <property type="match status" value="1"/>
</dbReference>
<keyword evidence="8" id="KW-1185">Reference proteome</keyword>
<dbReference type="Pfam" id="PF00732">
    <property type="entry name" value="GMC_oxred_N"/>
    <property type="match status" value="1"/>
</dbReference>
<proteinExistence type="inferred from homology"/>
<dbReference type="GeneID" id="100375309"/>
<dbReference type="SUPFAM" id="SSF54373">
    <property type="entry name" value="FAD-linked reductases, C-terminal domain"/>
    <property type="match status" value="1"/>
</dbReference>
<dbReference type="InterPro" id="IPR007867">
    <property type="entry name" value="GMC_OxRtase_C"/>
</dbReference>
<dbReference type="PANTHER" id="PTHR11552">
    <property type="entry name" value="GLUCOSE-METHANOL-CHOLINE GMC OXIDOREDUCTASE"/>
    <property type="match status" value="1"/>
</dbReference>
<keyword evidence="4 5" id="KW-0274">FAD</keyword>
<protein>
    <submittedName>
        <fullName evidence="9">Glucose dehydrogenase [FAD, quinone]-like</fullName>
    </submittedName>
</protein>
<evidence type="ECO:0000256" key="1">
    <source>
        <dbReference type="ARBA" id="ARBA00001974"/>
    </source>
</evidence>
<dbReference type="PIRSF" id="PIRSF000137">
    <property type="entry name" value="Alcohol_oxidase"/>
    <property type="match status" value="1"/>
</dbReference>
<evidence type="ECO:0000313" key="8">
    <source>
        <dbReference type="Proteomes" id="UP000694865"/>
    </source>
</evidence>
<dbReference type="InterPro" id="IPR036188">
    <property type="entry name" value="FAD/NAD-bd_sf"/>
</dbReference>
<evidence type="ECO:0000256" key="4">
    <source>
        <dbReference type="ARBA" id="ARBA00022827"/>
    </source>
</evidence>
<feature type="domain" description="Glucose-methanol-choline oxidoreductase N-terminal" evidence="7">
    <location>
        <begin position="261"/>
        <end position="275"/>
    </location>
</feature>
<dbReference type="InterPro" id="IPR000172">
    <property type="entry name" value="GMC_OxRdtase_N"/>
</dbReference>
<dbReference type="PROSITE" id="PS00624">
    <property type="entry name" value="GMC_OXRED_2"/>
    <property type="match status" value="1"/>
</dbReference>
<dbReference type="Proteomes" id="UP000694865">
    <property type="component" value="Unplaced"/>
</dbReference>
<comment type="similarity">
    <text evidence="2 5">Belongs to the GMC oxidoreductase family.</text>
</comment>
<name>A0ABM0GKP6_SACKO</name>
<evidence type="ECO:0000256" key="3">
    <source>
        <dbReference type="ARBA" id="ARBA00022630"/>
    </source>
</evidence>
<comment type="cofactor">
    <cofactor evidence="1">
        <name>FAD</name>
        <dbReference type="ChEBI" id="CHEBI:57692"/>
    </cofactor>
</comment>
<dbReference type="Gene3D" id="3.30.560.10">
    <property type="entry name" value="Glucose Oxidase, domain 3"/>
    <property type="match status" value="1"/>
</dbReference>
<evidence type="ECO:0000313" key="9">
    <source>
        <dbReference type="RefSeq" id="XP_002732018.1"/>
    </source>
</evidence>
<evidence type="ECO:0000259" key="7">
    <source>
        <dbReference type="PROSITE" id="PS00624"/>
    </source>
</evidence>
<dbReference type="Gene3D" id="3.50.50.60">
    <property type="entry name" value="FAD/NAD(P)-binding domain"/>
    <property type="match status" value="1"/>
</dbReference>
<feature type="domain" description="Glucose-methanol-choline oxidoreductase N-terminal" evidence="6">
    <location>
        <begin position="86"/>
        <end position="109"/>
    </location>
</feature>
<evidence type="ECO:0000256" key="2">
    <source>
        <dbReference type="ARBA" id="ARBA00010790"/>
    </source>
</evidence>
<dbReference type="RefSeq" id="XP_002732018.1">
    <property type="nucleotide sequence ID" value="XM_002731972.2"/>
</dbReference>
<dbReference type="PROSITE" id="PS51257">
    <property type="entry name" value="PROKAR_LIPOPROTEIN"/>
    <property type="match status" value="1"/>
</dbReference>
<dbReference type="InterPro" id="IPR012132">
    <property type="entry name" value="GMC_OxRdtase"/>
</dbReference>
<sequence>MGERFDFIIIGAGTAGCVLANRLSEDPKVSVLLLEAGPEDSNEHIHTPRDHHILQGQPDIIWHYMTEPQDHACLAMKERRTYWPRGKVIGGSGSINAMVYIRGCPEDFDSWERSGATGWGYKDVLPYFIKSENNTNPEYVASGVHGKGGPQTVGDVNPSTRLKYAVMGAIKELGYREKDCNDGDMVGFMRTQATVSEDGKRHHTGNSHLRPAMTRSNLSVRTNAHVLKIEFMNKRAVGVKYMKNHKESFVFANKEVVLSAGAIASPQILMLSGIGPRKHLDEMKIPVVADLPVGQNLQDHIAVIPMRFLANEDVAEEWLTNVFVEVNGFIKTGVQPDIKWPDIELICVATYYNYGADEFRYLNVSEMFSRPMGHDMSREEREAKKGVLFMPMLSHPKSTGEIKLRTTNPFDHPIIDPKYMSEAIDAKTLVEGCRFVQKMAETEAFKKFNYTGPIYSEYHNCPHPMDSDEYWEHVVRHNNMNIYHSVGTCKMGAAGDPTAVVDPTLRVRGLKGLRVIDSSIMPHQTSGNINAPVVMIAEKGADIIKQQHIDSSL</sequence>
<organism evidence="8 9">
    <name type="scientific">Saccoglossus kowalevskii</name>
    <name type="common">Acorn worm</name>
    <dbReference type="NCBI Taxonomy" id="10224"/>
    <lineage>
        <taxon>Eukaryota</taxon>
        <taxon>Metazoa</taxon>
        <taxon>Hemichordata</taxon>
        <taxon>Enteropneusta</taxon>
        <taxon>Harrimaniidae</taxon>
        <taxon>Saccoglossus</taxon>
    </lineage>
</organism>
<gene>
    <name evidence="9" type="primary">LOC100375309</name>
</gene>
<dbReference type="PROSITE" id="PS00623">
    <property type="entry name" value="GMC_OXRED_1"/>
    <property type="match status" value="1"/>
</dbReference>
<keyword evidence="3 5" id="KW-0285">Flavoprotein</keyword>